<evidence type="ECO:0000256" key="6">
    <source>
        <dbReference type="PROSITE-ProRule" id="PRU00723"/>
    </source>
</evidence>
<name>A0ABD2PXD8_9PLAT</name>
<gene>
    <name evidence="9" type="primary">MBNL3</name>
    <name evidence="9" type="ORF">Ciccas_009324</name>
</gene>
<accession>A0ABD2PXD8</accession>
<comment type="caution">
    <text evidence="9">The sequence shown here is derived from an EMBL/GenBank/DDBJ whole genome shotgun (WGS) entry which is preliminary data.</text>
</comment>
<evidence type="ECO:0000256" key="7">
    <source>
        <dbReference type="SAM" id="MobiDB-lite"/>
    </source>
</evidence>
<evidence type="ECO:0000256" key="3">
    <source>
        <dbReference type="ARBA" id="ARBA00022771"/>
    </source>
</evidence>
<evidence type="ECO:0000313" key="9">
    <source>
        <dbReference type="EMBL" id="KAL3312089.1"/>
    </source>
</evidence>
<keyword evidence="2" id="KW-0677">Repeat</keyword>
<evidence type="ECO:0000256" key="5">
    <source>
        <dbReference type="ARBA" id="ARBA00038226"/>
    </source>
</evidence>
<evidence type="ECO:0000256" key="1">
    <source>
        <dbReference type="ARBA" id="ARBA00022723"/>
    </source>
</evidence>
<dbReference type="InterPro" id="IPR000571">
    <property type="entry name" value="Znf_CCCH"/>
</dbReference>
<keyword evidence="4 6" id="KW-0862">Zinc</keyword>
<dbReference type="SMART" id="SM00356">
    <property type="entry name" value="ZnF_C3H1"/>
    <property type="match status" value="2"/>
</dbReference>
<evidence type="ECO:0000256" key="4">
    <source>
        <dbReference type="ARBA" id="ARBA00022833"/>
    </source>
</evidence>
<evidence type="ECO:0000259" key="8">
    <source>
        <dbReference type="PROSITE" id="PS50103"/>
    </source>
</evidence>
<proteinExistence type="inferred from homology"/>
<dbReference type="GO" id="GO:0008270">
    <property type="term" value="F:zinc ion binding"/>
    <property type="evidence" value="ECO:0007669"/>
    <property type="project" value="UniProtKB-KW"/>
</dbReference>
<keyword evidence="1 6" id="KW-0479">Metal-binding</keyword>
<feature type="domain" description="C3H1-type" evidence="8">
    <location>
        <begin position="54"/>
        <end position="82"/>
    </location>
</feature>
<evidence type="ECO:0000313" key="10">
    <source>
        <dbReference type="Proteomes" id="UP001626550"/>
    </source>
</evidence>
<dbReference type="PANTHER" id="PTHR12675">
    <property type="entry name" value="MUSCLEBLIND-LIKE PROTEIN"/>
    <property type="match status" value="1"/>
</dbReference>
<feature type="domain" description="C3H1-type" evidence="8">
    <location>
        <begin position="139"/>
        <end position="167"/>
    </location>
</feature>
<dbReference type="EMBL" id="JBJKFK010001864">
    <property type="protein sequence ID" value="KAL3312089.1"/>
    <property type="molecule type" value="Genomic_DNA"/>
</dbReference>
<dbReference type="Gene3D" id="3.30.1370.210">
    <property type="match status" value="2"/>
</dbReference>
<feature type="zinc finger region" description="C3H1-type" evidence="6">
    <location>
        <begin position="54"/>
        <end position="82"/>
    </location>
</feature>
<feature type="region of interest" description="Disordered" evidence="7">
    <location>
        <begin position="1"/>
        <end position="21"/>
    </location>
</feature>
<evidence type="ECO:0000256" key="2">
    <source>
        <dbReference type="ARBA" id="ARBA00022737"/>
    </source>
</evidence>
<dbReference type="PANTHER" id="PTHR12675:SF12">
    <property type="entry name" value="PROTEIN MUSCLEBLIND"/>
    <property type="match status" value="1"/>
</dbReference>
<dbReference type="AlphaFoldDB" id="A0ABD2PXD8"/>
<dbReference type="Proteomes" id="UP001626550">
    <property type="component" value="Unassembled WGS sequence"/>
</dbReference>
<comment type="similarity">
    <text evidence="5">Belongs to the muscleblind family.</text>
</comment>
<keyword evidence="10" id="KW-1185">Reference proteome</keyword>
<reference evidence="9 10" key="1">
    <citation type="submission" date="2024-11" db="EMBL/GenBank/DDBJ databases">
        <title>Adaptive evolution of stress response genes in parasites aligns with host niche diversity.</title>
        <authorList>
            <person name="Hahn C."/>
            <person name="Resl P."/>
        </authorList>
    </citation>
    <scope>NUCLEOTIDE SEQUENCE [LARGE SCALE GENOMIC DNA]</scope>
    <source>
        <strain evidence="9">EGGRZ-B1_66</strain>
        <tissue evidence="9">Body</tissue>
    </source>
</reference>
<organism evidence="9 10">
    <name type="scientific">Cichlidogyrus casuarinus</name>
    <dbReference type="NCBI Taxonomy" id="1844966"/>
    <lineage>
        <taxon>Eukaryota</taxon>
        <taxon>Metazoa</taxon>
        <taxon>Spiralia</taxon>
        <taxon>Lophotrochozoa</taxon>
        <taxon>Platyhelminthes</taxon>
        <taxon>Monogenea</taxon>
        <taxon>Monopisthocotylea</taxon>
        <taxon>Dactylogyridea</taxon>
        <taxon>Ancyrocephalidae</taxon>
        <taxon>Cichlidogyrus</taxon>
    </lineage>
</organism>
<keyword evidence="3 6" id="KW-0863">Zinc-finger</keyword>
<protein>
    <submittedName>
        <fullName evidence="9">Muscleblind-like protein 3</fullName>
    </submittedName>
</protein>
<dbReference type="InterPro" id="IPR054429">
    <property type="entry name" value="Znf-CCCH_Muscleblind-like"/>
</dbReference>
<dbReference type="Pfam" id="PF22628">
    <property type="entry name" value="zf-CCCH_10"/>
    <property type="match status" value="1"/>
</dbReference>
<dbReference type="PROSITE" id="PS50103">
    <property type="entry name" value="ZF_C3H1"/>
    <property type="match status" value="2"/>
</dbReference>
<feature type="zinc finger region" description="C3H1-type" evidence="6">
    <location>
        <begin position="139"/>
        <end position="167"/>
    </location>
</feature>
<sequence length="251" mass="28049">MTSPAIAMSVPVQSPASPKPSNSSNPFYYEISSPQNLAAVSSLLNAANLKDSRWLTLEVCRQYQRSACTRDENECKFAHPPPHVDIQYGRVTCCYDSIKRFTKIGLICDKTYIGIRRRDKMGTLRNIGILCYLAAVIHPNTQLISTYFNKGKCQRKNPPCKYLHPPQHLKEQLVQNGRKNLIVKSMQLHLMQQQFIGNPQLGSGLQNVNPLSLLSSTSNLLELQGINGLDMTRVSAIVVKVTCAYKIKSTP</sequence>